<accession>A0ABQ2QUC7</accession>
<proteinExistence type="predicted"/>
<reference evidence="2" key="1">
    <citation type="journal article" date="2019" name="Int. J. Syst. Evol. Microbiol.">
        <title>The Global Catalogue of Microorganisms (GCM) 10K type strain sequencing project: providing services to taxonomists for standard genome sequencing and annotation.</title>
        <authorList>
            <consortium name="The Broad Institute Genomics Platform"/>
            <consortium name="The Broad Institute Genome Sequencing Center for Infectious Disease"/>
            <person name="Wu L."/>
            <person name="Ma J."/>
        </authorList>
    </citation>
    <scope>NUCLEOTIDE SEQUENCE [LARGE SCALE GENOMIC DNA]</scope>
    <source>
        <strain evidence="2">JCM 3115</strain>
    </source>
</reference>
<sequence length="126" mass="14223">MTEQNTDRKKSSIPELSTIELRSTAALKQYVDASRALAREFAGELEWAAEELTAVLTVTARGNPWLMGMDVKIRARRVANRARRASELQRGSAVEMVKLWQDFLVQFAPAIEKKPNPKVKSFDFDA</sequence>
<keyword evidence="2" id="KW-1185">Reference proteome</keyword>
<dbReference type="RefSeq" id="WP_189247007.1">
    <property type="nucleotide sequence ID" value="NZ_BMQJ01000006.1"/>
</dbReference>
<dbReference type="Proteomes" id="UP000611554">
    <property type="component" value="Unassembled WGS sequence"/>
</dbReference>
<organism evidence="1 2">
    <name type="scientific">Streptosporangium pseudovulgare</name>
    <dbReference type="NCBI Taxonomy" id="35765"/>
    <lineage>
        <taxon>Bacteria</taxon>
        <taxon>Bacillati</taxon>
        <taxon>Actinomycetota</taxon>
        <taxon>Actinomycetes</taxon>
        <taxon>Streptosporangiales</taxon>
        <taxon>Streptosporangiaceae</taxon>
        <taxon>Streptosporangium</taxon>
    </lineage>
</organism>
<evidence type="ECO:0000313" key="1">
    <source>
        <dbReference type="EMBL" id="GGP97413.1"/>
    </source>
</evidence>
<dbReference type="EMBL" id="BMQJ01000006">
    <property type="protein sequence ID" value="GGP97413.1"/>
    <property type="molecule type" value="Genomic_DNA"/>
</dbReference>
<evidence type="ECO:0000313" key="2">
    <source>
        <dbReference type="Proteomes" id="UP000611554"/>
    </source>
</evidence>
<protein>
    <submittedName>
        <fullName evidence="1">Uncharacterized protein</fullName>
    </submittedName>
</protein>
<comment type="caution">
    <text evidence="1">The sequence shown here is derived from an EMBL/GenBank/DDBJ whole genome shotgun (WGS) entry which is preliminary data.</text>
</comment>
<gene>
    <name evidence="1" type="ORF">GCM10010140_29330</name>
</gene>
<name>A0ABQ2QUC7_9ACTN</name>